<keyword evidence="1" id="KW-0812">Transmembrane</keyword>
<sequence length="100" mass="11549">MKKFSELSLFRRMLLMFLFIFSYTLLITLWFILPVSTDKGATLASCLNTGATLYAAVVAYLLLDNWKEQHRVNYFSGLGKDLILQLKKRMDIPLISQLLL</sequence>
<dbReference type="RefSeq" id="WP_154773163.1">
    <property type="nucleotide sequence ID" value="NZ_WLYL01000027.1"/>
</dbReference>
<feature type="transmembrane region" description="Helical" evidence="1">
    <location>
        <begin position="12"/>
        <end position="35"/>
    </location>
</feature>
<evidence type="ECO:0000313" key="3">
    <source>
        <dbReference type="Proteomes" id="UP000473854"/>
    </source>
</evidence>
<proteinExistence type="predicted"/>
<comment type="caution">
    <text evidence="2">The sequence shown here is derived from an EMBL/GenBank/DDBJ whole genome shotgun (WGS) entry which is preliminary data.</text>
</comment>
<feature type="transmembrane region" description="Helical" evidence="1">
    <location>
        <begin position="41"/>
        <end position="63"/>
    </location>
</feature>
<reference evidence="2 3" key="1">
    <citation type="submission" date="2019-11" db="EMBL/GenBank/DDBJ databases">
        <authorList>
            <person name="An D."/>
        </authorList>
    </citation>
    <scope>NUCLEOTIDE SEQUENCE [LARGE SCALE GENOMIC DNA]</scope>
    <source>
        <strain evidence="2 3">YIM 103518</strain>
    </source>
</reference>
<accession>A0A6L6GGB0</accession>
<evidence type="ECO:0000256" key="1">
    <source>
        <dbReference type="SAM" id="Phobius"/>
    </source>
</evidence>
<dbReference type="EMBL" id="WLYL01000027">
    <property type="protein sequence ID" value="MTD11568.1"/>
    <property type="molecule type" value="Genomic_DNA"/>
</dbReference>
<keyword evidence="1" id="KW-0472">Membrane</keyword>
<organism evidence="2 3">
    <name type="scientific">Acinetobacter faecalis</name>
    <dbReference type="NCBI Taxonomy" id="2665161"/>
    <lineage>
        <taxon>Bacteria</taxon>
        <taxon>Pseudomonadati</taxon>
        <taxon>Pseudomonadota</taxon>
        <taxon>Gammaproteobacteria</taxon>
        <taxon>Moraxellales</taxon>
        <taxon>Moraxellaceae</taxon>
        <taxon>Acinetobacter</taxon>
    </lineage>
</organism>
<gene>
    <name evidence="2" type="ORF">GIX10_09000</name>
</gene>
<keyword evidence="1" id="KW-1133">Transmembrane helix</keyword>
<evidence type="ECO:0000313" key="2">
    <source>
        <dbReference type="EMBL" id="MTD11568.1"/>
    </source>
</evidence>
<protein>
    <submittedName>
        <fullName evidence="2">Uncharacterized protein</fullName>
    </submittedName>
</protein>
<name>A0A6L6GGB0_9GAMM</name>
<dbReference type="AlphaFoldDB" id="A0A6L6GGB0"/>
<dbReference type="Proteomes" id="UP000473854">
    <property type="component" value="Unassembled WGS sequence"/>
</dbReference>